<dbReference type="InterPro" id="IPR023393">
    <property type="entry name" value="START-like_dom_sf"/>
</dbReference>
<gene>
    <name evidence="2" type="ORF">SAMN05216212_2020</name>
</gene>
<dbReference type="SUPFAM" id="SSF55961">
    <property type="entry name" value="Bet v1-like"/>
    <property type="match status" value="1"/>
</dbReference>
<dbReference type="EMBL" id="FNFH01000003">
    <property type="protein sequence ID" value="SDK26823.1"/>
    <property type="molecule type" value="Genomic_DNA"/>
</dbReference>
<name>A0A1G9AHV4_9GAMM</name>
<proteinExistence type="predicted"/>
<feature type="chain" id="PRO_5011501161" description="Polyketide cyclase / dehydrase and lipid transport" evidence="1">
    <location>
        <begin position="24"/>
        <end position="178"/>
    </location>
</feature>
<reference evidence="3" key="1">
    <citation type="submission" date="2016-10" db="EMBL/GenBank/DDBJ databases">
        <authorList>
            <person name="Varghese N."/>
            <person name="Submissions S."/>
        </authorList>
    </citation>
    <scope>NUCLEOTIDE SEQUENCE [LARGE SCALE GENOMIC DNA]</scope>
    <source>
        <strain evidence="3">CGMCC 1.10658</strain>
    </source>
</reference>
<keyword evidence="3" id="KW-1185">Reference proteome</keyword>
<dbReference type="OrthoDB" id="5735475at2"/>
<dbReference type="Gene3D" id="3.30.530.20">
    <property type="match status" value="1"/>
</dbReference>
<dbReference type="AlphaFoldDB" id="A0A1G9AHV4"/>
<organism evidence="2 3">
    <name type="scientific">Microbulbifer yueqingensis</name>
    <dbReference type="NCBI Taxonomy" id="658219"/>
    <lineage>
        <taxon>Bacteria</taxon>
        <taxon>Pseudomonadati</taxon>
        <taxon>Pseudomonadota</taxon>
        <taxon>Gammaproteobacteria</taxon>
        <taxon>Cellvibrionales</taxon>
        <taxon>Microbulbiferaceae</taxon>
        <taxon>Microbulbifer</taxon>
    </lineage>
</organism>
<evidence type="ECO:0000313" key="2">
    <source>
        <dbReference type="EMBL" id="SDK26823.1"/>
    </source>
</evidence>
<dbReference type="Proteomes" id="UP000199305">
    <property type="component" value="Unassembled WGS sequence"/>
</dbReference>
<feature type="signal peptide" evidence="1">
    <location>
        <begin position="1"/>
        <end position="23"/>
    </location>
</feature>
<evidence type="ECO:0000256" key="1">
    <source>
        <dbReference type="SAM" id="SignalP"/>
    </source>
</evidence>
<evidence type="ECO:0008006" key="4">
    <source>
        <dbReference type="Google" id="ProtNLM"/>
    </source>
</evidence>
<keyword evidence="1" id="KW-0732">Signal</keyword>
<dbReference type="STRING" id="658219.SAMN05216212_2020"/>
<sequence length="178" mass="19635">MKLSAVTRGLGLAVVLLPQVVGATVVHQDASEFTLRHEAELNQSSAEVYRALAALPQWWDPAHSYSGSADNFTFELAAGSCFCERWGEASVEHLRVLYSVPEREVRLRGALGPLQNMPVNGLLRWRIVPSGKGAVLTWEYQVWGAASSKLDRMAAAVDRVLAQQLESMRGYLESEVPR</sequence>
<protein>
    <recommendedName>
        <fullName evidence="4">Polyketide cyclase / dehydrase and lipid transport</fullName>
    </recommendedName>
</protein>
<evidence type="ECO:0000313" key="3">
    <source>
        <dbReference type="Proteomes" id="UP000199305"/>
    </source>
</evidence>
<dbReference type="RefSeq" id="WP_091512867.1">
    <property type="nucleotide sequence ID" value="NZ_FNFH01000003.1"/>
</dbReference>
<accession>A0A1G9AHV4</accession>